<proteinExistence type="predicted"/>
<keyword evidence="2" id="KW-0862">Zinc</keyword>
<evidence type="ECO:0000256" key="4">
    <source>
        <dbReference type="ARBA" id="ARBA00023125"/>
    </source>
</evidence>
<dbReference type="InterPro" id="IPR025444">
    <property type="entry name" value="Monooxy_af470"/>
</dbReference>
<evidence type="ECO:0000256" key="3">
    <source>
        <dbReference type="ARBA" id="ARBA00023015"/>
    </source>
</evidence>
<dbReference type="AlphaFoldDB" id="A0A395GVI1"/>
<reference evidence="8 9" key="1">
    <citation type="submission" date="2018-02" db="EMBL/GenBank/DDBJ databases">
        <title>The genomes of Aspergillus section Nigri reveals drivers in fungal speciation.</title>
        <authorList>
            <consortium name="DOE Joint Genome Institute"/>
            <person name="Vesth T.C."/>
            <person name="Nybo J."/>
            <person name="Theobald S."/>
            <person name="Brandl J."/>
            <person name="Frisvad J.C."/>
            <person name="Nielsen K.F."/>
            <person name="Lyhne E.K."/>
            <person name="Kogle M.E."/>
            <person name="Kuo A."/>
            <person name="Riley R."/>
            <person name="Clum A."/>
            <person name="Nolan M."/>
            <person name="Lipzen A."/>
            <person name="Salamov A."/>
            <person name="Henrissat B."/>
            <person name="Wiebenga A."/>
            <person name="De vries R.P."/>
            <person name="Grigoriev I.V."/>
            <person name="Mortensen U.H."/>
            <person name="Andersen M.R."/>
            <person name="Baker S.E."/>
        </authorList>
    </citation>
    <scope>NUCLEOTIDE SEQUENCE [LARGE SCALE GENOMIC DNA]</scope>
    <source>
        <strain evidence="8 9">CBS 121593</strain>
    </source>
</reference>
<evidence type="ECO:0000256" key="2">
    <source>
        <dbReference type="ARBA" id="ARBA00022833"/>
    </source>
</evidence>
<dbReference type="InterPro" id="IPR001138">
    <property type="entry name" value="Zn2Cys6_DnaBD"/>
</dbReference>
<dbReference type="CDD" id="cd00067">
    <property type="entry name" value="GAL4"/>
    <property type="match status" value="1"/>
</dbReference>
<name>A0A395GVI1_9EURO</name>
<evidence type="ECO:0000256" key="5">
    <source>
        <dbReference type="ARBA" id="ARBA00023163"/>
    </source>
</evidence>
<dbReference type="OrthoDB" id="3172332at2759"/>
<dbReference type="PANTHER" id="PTHR36206">
    <property type="entry name" value="ASPERCRYPTIN BIOSYNTHESIS CLUSTER-SPECIFIC TRANSCRIPTION REGULATOR ATNN-RELATED"/>
    <property type="match status" value="1"/>
</dbReference>
<keyword evidence="6" id="KW-0539">Nucleus</keyword>
<dbReference type="Proteomes" id="UP000249402">
    <property type="component" value="Unassembled WGS sequence"/>
</dbReference>
<dbReference type="GO" id="GO:0003677">
    <property type="term" value="F:DNA binding"/>
    <property type="evidence" value="ECO:0007669"/>
    <property type="project" value="UniProtKB-KW"/>
</dbReference>
<dbReference type="InterPro" id="IPR021858">
    <property type="entry name" value="Fun_TF"/>
</dbReference>
<dbReference type="Pfam" id="PF11951">
    <property type="entry name" value="Fungal_trans_2"/>
    <property type="match status" value="1"/>
</dbReference>
<dbReference type="GeneID" id="37227024"/>
<dbReference type="PANTHER" id="PTHR36206:SF16">
    <property type="entry name" value="TRANSCRIPTION FACTOR DOMAIN-CONTAINING PROTEIN-RELATED"/>
    <property type="match status" value="1"/>
</dbReference>
<keyword evidence="9" id="KW-1185">Reference proteome</keyword>
<dbReference type="VEuPathDB" id="FungiDB:BO80DRAFT_456304"/>
<dbReference type="GO" id="GO:0008270">
    <property type="term" value="F:zinc ion binding"/>
    <property type="evidence" value="ECO:0007669"/>
    <property type="project" value="InterPro"/>
</dbReference>
<gene>
    <name evidence="8" type="ORF">BO80DRAFT_456304</name>
</gene>
<evidence type="ECO:0000256" key="7">
    <source>
        <dbReference type="SAM" id="MobiDB-lite"/>
    </source>
</evidence>
<feature type="compositionally biased region" description="Basic and acidic residues" evidence="7">
    <location>
        <begin position="823"/>
        <end position="843"/>
    </location>
</feature>
<sequence>MIRDNLTLTSWLLLGGLVQGLAGMALGPLALLPTVCILLYRTIDHVLMACHITPNRYLAGTVPTKHSAQAPTPEGTFGSEPAAESLVVFLLGARCNHPLGMLAPGMRELGEGAARMSQAMRAEPVKYGLLGTTHWLKQDSPAGNESLNIFYLRSYEDLHRFAHDEVHMDGVRWWSRIAKDHPHLGIYHETYLVPRGHWENIYFNTHPTGLANTWFPVRDPGAATPETVQQWVRPLVDARSGVLRSGSKRLQLAHLEAREKEHHDMYDSRRASGFFNFPRISPLVALGPQPTTTTIPSPCIPNPLPTPGHDASGERDRYLGVAPVGKYEGHMNNVPRQPTDPEGGRARHIKCDETPGVCRNCTSTGRACDGYDMYRLPALGKSMRKRLGASPIALDIGSGFRWPMTSDERRCFTYFQHHTVPTFRELFDSSLWQRLVLQMAHSDPAVYHAAVALSAVHQDSETKGMPLAADLPPTHQDPWLRFAQEQLGRAFQILTRRWASHDPRLRNITLLCCLLFVLSDLLRGQYDGAFAHLRSGLRILQELQAERELVAPTPREERVEQGLVAAFAHLDISAAHFGQGCPLLCIDALPTAAHAHMESGGIFPTIREAHDALYLVISAAYRFIVPCMGMSEDELAHHYDTLLPQQLRIYSQIAHFWHSFEPFYRTSYSHLSYKDQRSADIIHLQYRGLLVSVKTCTVVRNAAAMAGFTADLEAVVSLAEGILQRYPERPTVSVGYGIIAPLYHSALSCRDYRVRWRAIQLLRAWPHREGPFDSNWVASLAEEALRLEFLARPGASLDLSEAAGVSDDDEFSPTRILREITERQRRTPVRRTDEPGMEGKDPRTFPMEVLGSVKSVVGWSCMRAFLATYSH</sequence>
<organism evidence="8 9">
    <name type="scientific">Aspergillus ibericus CBS 121593</name>
    <dbReference type="NCBI Taxonomy" id="1448316"/>
    <lineage>
        <taxon>Eukaryota</taxon>
        <taxon>Fungi</taxon>
        <taxon>Dikarya</taxon>
        <taxon>Ascomycota</taxon>
        <taxon>Pezizomycotina</taxon>
        <taxon>Eurotiomycetes</taxon>
        <taxon>Eurotiomycetidae</taxon>
        <taxon>Eurotiales</taxon>
        <taxon>Aspergillaceae</taxon>
        <taxon>Aspergillus</taxon>
        <taxon>Aspergillus subgen. Circumdati</taxon>
    </lineage>
</organism>
<evidence type="ECO:0000256" key="6">
    <source>
        <dbReference type="ARBA" id="ARBA00023242"/>
    </source>
</evidence>
<evidence type="ECO:0000256" key="1">
    <source>
        <dbReference type="ARBA" id="ARBA00022723"/>
    </source>
</evidence>
<dbReference type="RefSeq" id="XP_025573908.1">
    <property type="nucleotide sequence ID" value="XM_025722159.1"/>
</dbReference>
<dbReference type="Pfam" id="PF13826">
    <property type="entry name" value="Monooxy_af470-like"/>
    <property type="match status" value="1"/>
</dbReference>
<feature type="region of interest" description="Disordered" evidence="7">
    <location>
        <begin position="326"/>
        <end position="345"/>
    </location>
</feature>
<accession>A0A395GVI1</accession>
<protein>
    <submittedName>
        <fullName evidence="8">Uncharacterized protein</fullName>
    </submittedName>
</protein>
<keyword evidence="3" id="KW-0805">Transcription regulation</keyword>
<evidence type="ECO:0000313" key="8">
    <source>
        <dbReference type="EMBL" id="RAK99580.1"/>
    </source>
</evidence>
<keyword evidence="5" id="KW-0804">Transcription</keyword>
<dbReference type="GO" id="GO:0000981">
    <property type="term" value="F:DNA-binding transcription factor activity, RNA polymerase II-specific"/>
    <property type="evidence" value="ECO:0007669"/>
    <property type="project" value="InterPro"/>
</dbReference>
<dbReference type="EMBL" id="KZ824445">
    <property type="protein sequence ID" value="RAK99580.1"/>
    <property type="molecule type" value="Genomic_DNA"/>
</dbReference>
<dbReference type="InterPro" id="IPR052360">
    <property type="entry name" value="Transcr_Regulatory_Proteins"/>
</dbReference>
<keyword evidence="4" id="KW-0238">DNA-binding</keyword>
<feature type="region of interest" description="Disordered" evidence="7">
    <location>
        <begin position="293"/>
        <end position="314"/>
    </location>
</feature>
<feature type="region of interest" description="Disordered" evidence="7">
    <location>
        <begin position="823"/>
        <end position="845"/>
    </location>
</feature>
<keyword evidence="1" id="KW-0479">Metal-binding</keyword>
<dbReference type="STRING" id="1448316.A0A395GVI1"/>
<evidence type="ECO:0000313" key="9">
    <source>
        <dbReference type="Proteomes" id="UP000249402"/>
    </source>
</evidence>